<evidence type="ECO:0000256" key="3">
    <source>
        <dbReference type="PROSITE-ProRule" id="PRU10007"/>
    </source>
</evidence>
<evidence type="ECO:0000313" key="7">
    <source>
        <dbReference type="EMBL" id="EQA97425.1"/>
    </source>
</evidence>
<dbReference type="PATRIC" id="fig|1114964.3.peg.4193"/>
<dbReference type="InterPro" id="IPR029510">
    <property type="entry name" value="Ald_DH_CS_GLU"/>
</dbReference>
<dbReference type="FunFam" id="3.40.605.10:FF:000007">
    <property type="entry name" value="NAD/NADP-dependent betaine aldehyde dehydrogenase"/>
    <property type="match status" value="1"/>
</dbReference>
<dbReference type="InterPro" id="IPR016162">
    <property type="entry name" value="Ald_DH_N"/>
</dbReference>
<feature type="active site" evidence="3">
    <location>
        <position position="260"/>
    </location>
</feature>
<dbReference type="AlphaFoldDB" id="T0G179"/>
<organism evidence="7 8">
    <name type="scientific">Sphingobium baderi LL03</name>
    <dbReference type="NCBI Taxonomy" id="1114964"/>
    <lineage>
        <taxon>Bacteria</taxon>
        <taxon>Pseudomonadati</taxon>
        <taxon>Pseudomonadota</taxon>
        <taxon>Alphaproteobacteria</taxon>
        <taxon>Sphingomonadales</taxon>
        <taxon>Sphingomonadaceae</taxon>
        <taxon>Sphingobium</taxon>
    </lineage>
</organism>
<gene>
    <name evidence="7" type="ORF">L485_21400</name>
</gene>
<dbReference type="PANTHER" id="PTHR11699">
    <property type="entry name" value="ALDEHYDE DEHYDROGENASE-RELATED"/>
    <property type="match status" value="1"/>
</dbReference>
<sequence length="495" mass="52922">MATIDAEAPPSPRTKIHLHIGGEPRETGTGGTHDHLNPYSQQVQAQVPLAGAAEVDEAVEKALAVQESWRRTSPEARRDILNRLADLIEAHREDFVLAAQLDNGHTRVAGNITVDFALQWTRYYAGWCDKLGGDLIGTMDTRGEFSYTMPQPIGIVGIIITWNGPLISLAMKVVPALAAGNCVICKPAELNAHVPELFARLCKEAGIPDGVLSSFHGTGEAGEAMIRHRKIRKISFTGGPITARKILHSCAEQIKPTVMELGGKSANIVFPDCDLDAAAALSVFGVFFFGAGQGCALPTRALVHVDIYEAFLEKVKVLMGTLKVGDPADPSTIVGPVMNTAAAERIEGMFERARKDGAANFLFGGHRCGGELAGLNFIEPTLIVDADPDHEISQVEIFGPALIVTKFHDEDEAVAIANNSEYGLAAYIQSSNVERVLSMSERLFAGGVYVNGGSQINAHTPFGGVGISGFGKEGGRTGIDEFLHYKTVTIKSSAR</sequence>
<evidence type="ECO:0000256" key="4">
    <source>
        <dbReference type="RuleBase" id="RU003345"/>
    </source>
</evidence>
<evidence type="ECO:0000313" key="8">
    <source>
        <dbReference type="Proteomes" id="UP000015524"/>
    </source>
</evidence>
<comment type="similarity">
    <text evidence="1 4">Belongs to the aldehyde dehydrogenase family.</text>
</comment>
<evidence type="ECO:0000256" key="1">
    <source>
        <dbReference type="ARBA" id="ARBA00009986"/>
    </source>
</evidence>
<feature type="domain" description="Aldehyde dehydrogenase" evidence="6">
    <location>
        <begin position="31"/>
        <end position="488"/>
    </location>
</feature>
<dbReference type="Proteomes" id="UP000015524">
    <property type="component" value="Unassembled WGS sequence"/>
</dbReference>
<dbReference type="OrthoDB" id="9802947at2"/>
<dbReference type="InterPro" id="IPR016161">
    <property type="entry name" value="Ald_DH/histidinol_DH"/>
</dbReference>
<dbReference type="InterPro" id="IPR015590">
    <property type="entry name" value="Aldehyde_DH_dom"/>
</dbReference>
<dbReference type="GO" id="GO:0016620">
    <property type="term" value="F:oxidoreductase activity, acting on the aldehyde or oxo group of donors, NAD or NADP as acceptor"/>
    <property type="evidence" value="ECO:0007669"/>
    <property type="project" value="InterPro"/>
</dbReference>
<evidence type="ECO:0000256" key="2">
    <source>
        <dbReference type="ARBA" id="ARBA00023002"/>
    </source>
</evidence>
<proteinExistence type="inferred from homology"/>
<dbReference type="InterPro" id="IPR016163">
    <property type="entry name" value="Ald_DH_C"/>
</dbReference>
<evidence type="ECO:0000256" key="5">
    <source>
        <dbReference type="SAM" id="MobiDB-lite"/>
    </source>
</evidence>
<dbReference type="EMBL" id="ATIB01000087">
    <property type="protein sequence ID" value="EQA97425.1"/>
    <property type="molecule type" value="Genomic_DNA"/>
</dbReference>
<keyword evidence="8" id="KW-1185">Reference proteome</keyword>
<keyword evidence="2 4" id="KW-0560">Oxidoreductase</keyword>
<feature type="region of interest" description="Disordered" evidence="5">
    <location>
        <begin position="1"/>
        <end position="37"/>
    </location>
</feature>
<dbReference type="SUPFAM" id="SSF53720">
    <property type="entry name" value="ALDH-like"/>
    <property type="match status" value="1"/>
</dbReference>
<dbReference type="Gene3D" id="3.40.605.10">
    <property type="entry name" value="Aldehyde Dehydrogenase, Chain A, domain 1"/>
    <property type="match status" value="1"/>
</dbReference>
<evidence type="ECO:0000259" key="6">
    <source>
        <dbReference type="Pfam" id="PF00171"/>
    </source>
</evidence>
<feature type="compositionally biased region" description="Basic and acidic residues" evidence="5">
    <location>
        <begin position="20"/>
        <end position="36"/>
    </location>
</feature>
<dbReference type="PROSITE" id="PS00687">
    <property type="entry name" value="ALDEHYDE_DEHYDR_GLU"/>
    <property type="match status" value="1"/>
</dbReference>
<dbReference type="Pfam" id="PF00171">
    <property type="entry name" value="Aldedh"/>
    <property type="match status" value="1"/>
</dbReference>
<accession>T0G179</accession>
<dbReference type="Gene3D" id="3.40.309.10">
    <property type="entry name" value="Aldehyde Dehydrogenase, Chain A, domain 2"/>
    <property type="match status" value="1"/>
</dbReference>
<dbReference type="RefSeq" id="WP_021246808.1">
    <property type="nucleotide sequence ID" value="NZ_ATIB01000087.1"/>
</dbReference>
<reference evidence="7 8" key="1">
    <citation type="journal article" date="2013" name="Genome Announc.">
        <title>Draft Genome Sequence of a Hexachlorocyclohexane-Degrading Bacterium, Sphingobium baderi Strain LL03T.</title>
        <authorList>
            <person name="Kaur J."/>
            <person name="Verma H."/>
            <person name="Tripathi C."/>
            <person name="Khurana J.P."/>
            <person name="Lal R."/>
        </authorList>
    </citation>
    <scope>NUCLEOTIDE SEQUENCE [LARGE SCALE GENOMIC DNA]</scope>
    <source>
        <strain evidence="7 8">LL03</strain>
    </source>
</reference>
<dbReference type="CDD" id="cd07078">
    <property type="entry name" value="ALDH"/>
    <property type="match status" value="1"/>
</dbReference>
<comment type="caution">
    <text evidence="7">The sequence shown here is derived from an EMBL/GenBank/DDBJ whole genome shotgun (WGS) entry which is preliminary data.</text>
</comment>
<protein>
    <recommendedName>
        <fullName evidence="6">Aldehyde dehydrogenase domain-containing protein</fullName>
    </recommendedName>
</protein>
<name>T0G179_9SPHN</name>
<dbReference type="eggNOG" id="COG1012">
    <property type="taxonomic scope" value="Bacteria"/>
</dbReference>